<dbReference type="InterPro" id="IPR045706">
    <property type="entry name" value="DUF6062"/>
</dbReference>
<protein>
    <recommendedName>
        <fullName evidence="3">ABC transporter substrate-binding protein</fullName>
    </recommendedName>
</protein>
<dbReference type="AlphaFoldDB" id="A0A1I0D2Q2"/>
<dbReference type="Pfam" id="PF19538">
    <property type="entry name" value="DUF6062"/>
    <property type="match status" value="1"/>
</dbReference>
<gene>
    <name evidence="1" type="ORF">SAMN04487772_11294</name>
</gene>
<organism evidence="1 2">
    <name type="scientific">[Clostridium] polysaccharolyticum</name>
    <dbReference type="NCBI Taxonomy" id="29364"/>
    <lineage>
        <taxon>Bacteria</taxon>
        <taxon>Bacillati</taxon>
        <taxon>Bacillota</taxon>
        <taxon>Clostridia</taxon>
        <taxon>Lachnospirales</taxon>
        <taxon>Lachnospiraceae</taxon>
    </lineage>
</organism>
<dbReference type="Proteomes" id="UP000199800">
    <property type="component" value="Unassembled WGS sequence"/>
</dbReference>
<sequence length="243" mass="28507">MNDLKEKLYTIPVTDAFQADCECPLCSMYHELETQSIEYTMGPSYMEDDTRAETDKVGFCSHHIKQMYASQNRLGITLILDTHMNEVIKNLERLSKNGKPATGSFFKKPAYTDVKSYVDYLEANCFVCNRIRNTFDRYIATIFYLYKTEGTFRDTFRNSKGFCTKHYGMLYQMAGSNLSGNLLNEFINDLNRLYLENMKRVKEDLEWFRDKFDYRNQDAPWKNSRDAVPRSILKINSVMLDES</sequence>
<dbReference type="STRING" id="29364.SAMN04487772_11294"/>
<evidence type="ECO:0000313" key="1">
    <source>
        <dbReference type="EMBL" id="SET26484.1"/>
    </source>
</evidence>
<keyword evidence="2" id="KW-1185">Reference proteome</keyword>
<name>A0A1I0D2Q2_9FIRM</name>
<reference evidence="1 2" key="1">
    <citation type="submission" date="2016-10" db="EMBL/GenBank/DDBJ databases">
        <authorList>
            <person name="de Groot N.N."/>
        </authorList>
    </citation>
    <scope>NUCLEOTIDE SEQUENCE [LARGE SCALE GENOMIC DNA]</scope>
    <source>
        <strain evidence="1 2">DSM 1801</strain>
    </source>
</reference>
<dbReference type="EMBL" id="FOHN01000012">
    <property type="protein sequence ID" value="SET26484.1"/>
    <property type="molecule type" value="Genomic_DNA"/>
</dbReference>
<proteinExistence type="predicted"/>
<evidence type="ECO:0008006" key="3">
    <source>
        <dbReference type="Google" id="ProtNLM"/>
    </source>
</evidence>
<evidence type="ECO:0000313" key="2">
    <source>
        <dbReference type="Proteomes" id="UP000199800"/>
    </source>
</evidence>
<accession>A0A1I0D2Q2</accession>